<dbReference type="InterPro" id="IPR036249">
    <property type="entry name" value="Thioredoxin-like_sf"/>
</dbReference>
<dbReference type="RefSeq" id="WP_379151503.1">
    <property type="nucleotide sequence ID" value="NZ_JBHSRJ010000003.1"/>
</dbReference>
<comment type="caution">
    <text evidence="1">The sequence shown here is derived from an EMBL/GenBank/DDBJ whole genome shotgun (WGS) entry which is preliminary data.</text>
</comment>
<keyword evidence="2" id="KW-1185">Reference proteome</keyword>
<dbReference type="InterPro" id="IPR009737">
    <property type="entry name" value="Aim32/Apd1-like"/>
</dbReference>
<dbReference type="SUPFAM" id="SSF52833">
    <property type="entry name" value="Thioredoxin-like"/>
    <property type="match status" value="1"/>
</dbReference>
<dbReference type="Proteomes" id="UP001596135">
    <property type="component" value="Unassembled WGS sequence"/>
</dbReference>
<evidence type="ECO:0000313" key="2">
    <source>
        <dbReference type="Proteomes" id="UP001596135"/>
    </source>
</evidence>
<dbReference type="CDD" id="cd03062">
    <property type="entry name" value="TRX_Fd_Sucrase"/>
    <property type="match status" value="1"/>
</dbReference>
<name>A0ABW1LHH7_9ACTN</name>
<dbReference type="Pfam" id="PF06999">
    <property type="entry name" value="Suc_Fer-like"/>
    <property type="match status" value="1"/>
</dbReference>
<evidence type="ECO:0000313" key="1">
    <source>
        <dbReference type="EMBL" id="MFC6042562.1"/>
    </source>
</evidence>
<accession>A0ABW1LHH7</accession>
<proteinExistence type="predicted"/>
<organism evidence="1 2">
    <name type="scientific">Nocardioides hankookensis</name>
    <dbReference type="NCBI Taxonomy" id="443157"/>
    <lineage>
        <taxon>Bacteria</taxon>
        <taxon>Bacillati</taxon>
        <taxon>Actinomycetota</taxon>
        <taxon>Actinomycetes</taxon>
        <taxon>Propionibacteriales</taxon>
        <taxon>Nocardioidaceae</taxon>
        <taxon>Nocardioides</taxon>
    </lineage>
</organism>
<dbReference type="EMBL" id="JBHSRJ010000003">
    <property type="protein sequence ID" value="MFC6042562.1"/>
    <property type="molecule type" value="Genomic_DNA"/>
</dbReference>
<gene>
    <name evidence="1" type="ORF">ACFPYL_05735</name>
</gene>
<sequence length="297" mass="31760">MNPSGPGFRCAAASLLRDESVLGTATHVRTWLLLEHVGPWGDKALRDARLPDGLGAELQRRAAEHKAKILLIRRFSSTPDGDGLRVFAAYADPARPRLEAGRLSDPREVLDVDLGSLRAGGSSGLTAYDGSVFCVCTNGRHDACCAERGRPVAKALDSAHPEETWEVSHVGGDRFAANMVVLPHGLYYGRLDPVAAISVAGSHLSGQLDLDHLRGRSSQPMAVQAAEIFLRRELGETREDAVVLVGRTAGGAAFDVAGATYDVQVRTVRDTTARLTCKAGRDNPVPAHELVSVSRRS</sequence>
<reference evidence="2" key="1">
    <citation type="journal article" date="2019" name="Int. J. Syst. Evol. Microbiol.">
        <title>The Global Catalogue of Microorganisms (GCM) 10K type strain sequencing project: providing services to taxonomists for standard genome sequencing and annotation.</title>
        <authorList>
            <consortium name="The Broad Institute Genomics Platform"/>
            <consortium name="The Broad Institute Genome Sequencing Center for Infectious Disease"/>
            <person name="Wu L."/>
            <person name="Ma J."/>
        </authorList>
    </citation>
    <scope>NUCLEOTIDE SEQUENCE [LARGE SCALE GENOMIC DNA]</scope>
    <source>
        <strain evidence="2">CCUG 54522</strain>
    </source>
</reference>
<protein>
    <submittedName>
        <fullName evidence="1">Sucrase ferredoxin</fullName>
    </submittedName>
</protein>